<comment type="subcellular location">
    <subcellularLocation>
        <location evidence="1">Membrane</location>
        <topology evidence="1">Multi-pass membrane protein</topology>
    </subcellularLocation>
</comment>
<evidence type="ECO:0000256" key="6">
    <source>
        <dbReference type="ARBA" id="ARBA00022840"/>
    </source>
</evidence>
<evidence type="ECO:0000256" key="7">
    <source>
        <dbReference type="ARBA" id="ARBA00022989"/>
    </source>
</evidence>
<dbReference type="InterPro" id="IPR017871">
    <property type="entry name" value="ABC_transporter-like_CS"/>
</dbReference>
<dbReference type="GO" id="GO:0140359">
    <property type="term" value="F:ABC-type transporter activity"/>
    <property type="evidence" value="ECO:0007669"/>
    <property type="project" value="InterPro"/>
</dbReference>
<reference evidence="12 13" key="1">
    <citation type="submission" date="2022-07" db="EMBL/GenBank/DDBJ databases">
        <title>Genome-wide signatures of adaptation to extreme environments.</title>
        <authorList>
            <person name="Cho C.H."/>
            <person name="Yoon H.S."/>
        </authorList>
    </citation>
    <scope>NUCLEOTIDE SEQUENCE [LARGE SCALE GENOMIC DNA]</scope>
    <source>
        <strain evidence="12 13">DBV 063 E5</strain>
    </source>
</reference>
<keyword evidence="4 10" id="KW-0812">Transmembrane</keyword>
<feature type="transmembrane region" description="Helical" evidence="10">
    <location>
        <begin position="596"/>
        <end position="618"/>
    </location>
</feature>
<comment type="caution">
    <text evidence="12">The sequence shown here is derived from an EMBL/GenBank/DDBJ whole genome shotgun (WGS) entry which is preliminary data.</text>
</comment>
<evidence type="ECO:0000256" key="3">
    <source>
        <dbReference type="ARBA" id="ARBA00022448"/>
    </source>
</evidence>
<evidence type="ECO:0000313" key="13">
    <source>
        <dbReference type="Proteomes" id="UP001301350"/>
    </source>
</evidence>
<dbReference type="InterPro" id="IPR027417">
    <property type="entry name" value="P-loop_NTPase"/>
</dbReference>
<dbReference type="Pfam" id="PF00005">
    <property type="entry name" value="ABC_tran"/>
    <property type="match status" value="1"/>
</dbReference>
<dbReference type="GO" id="GO:0005524">
    <property type="term" value="F:ATP binding"/>
    <property type="evidence" value="ECO:0007669"/>
    <property type="project" value="UniProtKB-KW"/>
</dbReference>
<gene>
    <name evidence="12" type="ORF">CDCA_CDCA14G3892</name>
</gene>
<dbReference type="PANTHER" id="PTHR48041:SF98">
    <property type="entry name" value="TRANSPORTER, PUTATIVE (EUROFUNG)-RELATED"/>
    <property type="match status" value="1"/>
</dbReference>
<accession>A0AAV9IZW3</accession>
<sequence>MASTEVTSDPERGGSLSEVGALQSGPHKASAVPESQRAVLSFRDVRFTVSQSARGKPATEKAILDGVSGVVRPGEILFVMGPSGSGKTTLLSALADRIAHQPGLVADVRVNGKPRAESDWEGIHAFVQQEDAMYGSLTVRETLEYAAQLQLGRQVSRVQVQQRVDEVLHTLGLAEAQHTLVGSPFFRGISGGQKRRLSVGVEIMRYPSILFLDEPTSGLDATAAYQLVLALRNIARMGVALVITIHQPSARVLALSDRLLMLARGRTVYFGPTAHTIDYFTEMGCPVPAHENAAEFFLDCTNADFVDEQKVERILQSWPIGAERQQLETELEAVERGDDAPTQLHIEVAKVPRWYQVLVLSRRNVMNYVRNPAAVMLRMAMYVALSVFLGLVYLRLGKDQIQDISKVLFFVAAFLTFMSVSTVVMFIEERLVFLRERGNGLYTVDAWLTANTVVSLPVVFLLSLVNSSIVYWMVGLTPLPGRFFFFMWNLFLMLAVAEALMLFISILVPIAILAIAMGAAAYGAFMLTGGFFAAFSNIGWWVRWIGYLSLHTYGFGSFMANNFNDQTGYSYTVVGQTVPLTGGEVLSLFDILFTNIWLNSGVLIAMIAIYRLCAYMALRFVATGRK</sequence>
<evidence type="ECO:0000256" key="1">
    <source>
        <dbReference type="ARBA" id="ARBA00004141"/>
    </source>
</evidence>
<keyword evidence="6" id="KW-0067">ATP-binding</keyword>
<keyword evidence="3" id="KW-0813">Transport</keyword>
<dbReference type="SMART" id="SM00382">
    <property type="entry name" value="AAA"/>
    <property type="match status" value="1"/>
</dbReference>
<dbReference type="EMBL" id="JANCYW010000014">
    <property type="protein sequence ID" value="KAK4537867.1"/>
    <property type="molecule type" value="Genomic_DNA"/>
</dbReference>
<feature type="domain" description="ABC transporter" evidence="11">
    <location>
        <begin position="40"/>
        <end position="289"/>
    </location>
</feature>
<organism evidence="12 13">
    <name type="scientific">Cyanidium caldarium</name>
    <name type="common">Red alga</name>
    <dbReference type="NCBI Taxonomy" id="2771"/>
    <lineage>
        <taxon>Eukaryota</taxon>
        <taxon>Rhodophyta</taxon>
        <taxon>Bangiophyceae</taxon>
        <taxon>Cyanidiales</taxon>
        <taxon>Cyanidiaceae</taxon>
        <taxon>Cyanidium</taxon>
    </lineage>
</organism>
<evidence type="ECO:0000256" key="2">
    <source>
        <dbReference type="ARBA" id="ARBA00014334"/>
    </source>
</evidence>
<dbReference type="InterPro" id="IPR013525">
    <property type="entry name" value="ABC2_TM"/>
</dbReference>
<dbReference type="PROSITE" id="PS50893">
    <property type="entry name" value="ABC_TRANSPORTER_2"/>
    <property type="match status" value="1"/>
</dbReference>
<evidence type="ECO:0000259" key="11">
    <source>
        <dbReference type="PROSITE" id="PS50893"/>
    </source>
</evidence>
<dbReference type="InterPro" id="IPR050352">
    <property type="entry name" value="ABCG_transporters"/>
</dbReference>
<feature type="transmembrane region" description="Helical" evidence="10">
    <location>
        <begin position="541"/>
        <end position="560"/>
    </location>
</feature>
<protein>
    <recommendedName>
        <fullName evidence="2">Probable ATP-dependent transporter ycf16</fullName>
    </recommendedName>
</protein>
<evidence type="ECO:0000256" key="10">
    <source>
        <dbReference type="SAM" id="Phobius"/>
    </source>
</evidence>
<dbReference type="GO" id="GO:0016020">
    <property type="term" value="C:membrane"/>
    <property type="evidence" value="ECO:0007669"/>
    <property type="project" value="UniProtKB-SubCell"/>
</dbReference>
<dbReference type="Pfam" id="PF19055">
    <property type="entry name" value="ABC2_membrane_7"/>
    <property type="match status" value="1"/>
</dbReference>
<evidence type="ECO:0000256" key="4">
    <source>
        <dbReference type="ARBA" id="ARBA00022692"/>
    </source>
</evidence>
<keyword evidence="13" id="KW-1185">Reference proteome</keyword>
<dbReference type="InterPro" id="IPR003439">
    <property type="entry name" value="ABC_transporter-like_ATP-bd"/>
</dbReference>
<feature type="transmembrane region" description="Helical" evidence="10">
    <location>
        <begin position="447"/>
        <end position="471"/>
    </location>
</feature>
<dbReference type="SUPFAM" id="SSF52540">
    <property type="entry name" value="P-loop containing nucleoside triphosphate hydrolases"/>
    <property type="match status" value="1"/>
</dbReference>
<evidence type="ECO:0000256" key="5">
    <source>
        <dbReference type="ARBA" id="ARBA00022741"/>
    </source>
</evidence>
<name>A0AAV9IZW3_CYACA</name>
<feature type="transmembrane region" description="Helical" evidence="10">
    <location>
        <begin position="483"/>
        <end position="504"/>
    </location>
</feature>
<feature type="transmembrane region" description="Helical" evidence="10">
    <location>
        <begin position="375"/>
        <end position="396"/>
    </location>
</feature>
<dbReference type="InterPro" id="IPR043926">
    <property type="entry name" value="ABCG_dom"/>
</dbReference>
<dbReference type="GO" id="GO:0016887">
    <property type="term" value="F:ATP hydrolysis activity"/>
    <property type="evidence" value="ECO:0007669"/>
    <property type="project" value="InterPro"/>
</dbReference>
<keyword evidence="8 10" id="KW-0472">Membrane</keyword>
<evidence type="ECO:0000313" key="12">
    <source>
        <dbReference type="EMBL" id="KAK4537867.1"/>
    </source>
</evidence>
<dbReference type="CDD" id="cd03213">
    <property type="entry name" value="ABCG_EPDR"/>
    <property type="match status" value="1"/>
</dbReference>
<dbReference type="Gene3D" id="3.40.50.300">
    <property type="entry name" value="P-loop containing nucleotide triphosphate hydrolases"/>
    <property type="match status" value="1"/>
</dbReference>
<evidence type="ECO:0000256" key="8">
    <source>
        <dbReference type="ARBA" id="ARBA00023136"/>
    </source>
</evidence>
<dbReference type="Pfam" id="PF01061">
    <property type="entry name" value="ABC2_membrane"/>
    <property type="match status" value="1"/>
</dbReference>
<keyword evidence="7 10" id="KW-1133">Transmembrane helix</keyword>
<dbReference type="AlphaFoldDB" id="A0AAV9IZW3"/>
<dbReference type="Proteomes" id="UP001301350">
    <property type="component" value="Unassembled WGS sequence"/>
</dbReference>
<dbReference type="PROSITE" id="PS00211">
    <property type="entry name" value="ABC_TRANSPORTER_1"/>
    <property type="match status" value="1"/>
</dbReference>
<proteinExistence type="predicted"/>
<feature type="region of interest" description="Disordered" evidence="9">
    <location>
        <begin position="1"/>
        <end position="35"/>
    </location>
</feature>
<feature type="transmembrane region" description="Helical" evidence="10">
    <location>
        <begin position="408"/>
        <end position="427"/>
    </location>
</feature>
<dbReference type="InterPro" id="IPR003593">
    <property type="entry name" value="AAA+_ATPase"/>
</dbReference>
<dbReference type="PANTHER" id="PTHR48041">
    <property type="entry name" value="ABC TRANSPORTER G FAMILY MEMBER 28"/>
    <property type="match status" value="1"/>
</dbReference>
<evidence type="ECO:0000256" key="9">
    <source>
        <dbReference type="SAM" id="MobiDB-lite"/>
    </source>
</evidence>
<keyword evidence="5" id="KW-0547">Nucleotide-binding</keyword>
<feature type="transmembrane region" description="Helical" evidence="10">
    <location>
        <begin position="510"/>
        <end position="534"/>
    </location>
</feature>